<dbReference type="AlphaFoldDB" id="A0A4R2N939"/>
<evidence type="ECO:0000313" key="2">
    <source>
        <dbReference type="Proteomes" id="UP000295182"/>
    </source>
</evidence>
<accession>A0A4R2N939</accession>
<keyword evidence="2" id="KW-1185">Reference proteome</keyword>
<dbReference type="OrthoDB" id="8808478at2"/>
<dbReference type="EMBL" id="SLXH01000012">
    <property type="protein sequence ID" value="TCP17503.1"/>
    <property type="molecule type" value="Genomic_DNA"/>
</dbReference>
<dbReference type="Proteomes" id="UP000295182">
    <property type="component" value="Unassembled WGS sequence"/>
</dbReference>
<organism evidence="1 2">
    <name type="scientific">Simplicispira metamorpha</name>
    <dbReference type="NCBI Taxonomy" id="80881"/>
    <lineage>
        <taxon>Bacteria</taxon>
        <taxon>Pseudomonadati</taxon>
        <taxon>Pseudomonadota</taxon>
        <taxon>Betaproteobacteria</taxon>
        <taxon>Burkholderiales</taxon>
        <taxon>Comamonadaceae</taxon>
        <taxon>Simplicispira</taxon>
    </lineage>
</organism>
<dbReference type="RefSeq" id="WP_119013070.1">
    <property type="nucleotide sequence ID" value="NZ_QXNC01000012.1"/>
</dbReference>
<reference evidence="1 2" key="1">
    <citation type="submission" date="2019-03" db="EMBL/GenBank/DDBJ databases">
        <title>Genomic Encyclopedia of Type Strains, Phase IV (KMG-IV): sequencing the most valuable type-strain genomes for metagenomic binning, comparative biology and taxonomic classification.</title>
        <authorList>
            <person name="Goeker M."/>
        </authorList>
    </citation>
    <scope>NUCLEOTIDE SEQUENCE [LARGE SCALE GENOMIC DNA]</scope>
    <source>
        <strain evidence="1 2">DSM 1837</strain>
    </source>
</reference>
<gene>
    <name evidence="1" type="ORF">EV674_11260</name>
</gene>
<proteinExistence type="predicted"/>
<evidence type="ECO:0000313" key="1">
    <source>
        <dbReference type="EMBL" id="TCP17503.1"/>
    </source>
</evidence>
<sequence>MLAPLSSVMQTAQSFADISCFLRQGVADEESRELRDSIGALALHIDAAVRARRRRSHAEAIARSADALALGVLEHQLFLSRMGTGWKLLYEFGAYYRALRELAAAATRWQQALEQRSALEGANFDQVELLAWRTLGEGLLLVDMYRQGVRDLNELPEASPGLGSIWRRARSWLRRLR</sequence>
<protein>
    <submittedName>
        <fullName evidence="1">Uncharacterized protein</fullName>
    </submittedName>
</protein>
<comment type="caution">
    <text evidence="1">The sequence shown here is derived from an EMBL/GenBank/DDBJ whole genome shotgun (WGS) entry which is preliminary data.</text>
</comment>
<name>A0A4R2N939_9BURK</name>